<dbReference type="PANTHER" id="PTHR37450:SF1">
    <property type="entry name" value="CIPC PROTEIN"/>
    <property type="match status" value="1"/>
</dbReference>
<dbReference type="Proteomes" id="UP000248817">
    <property type="component" value="Unassembled WGS sequence"/>
</dbReference>
<accession>A0A2V5J5M9</accession>
<dbReference type="InterPro" id="IPR022234">
    <property type="entry name" value="DUF3759"/>
</dbReference>
<dbReference type="AlphaFoldDB" id="A0A2V5J5M9"/>
<proteinExistence type="predicted"/>
<dbReference type="PANTHER" id="PTHR37450">
    <property type="entry name" value="CIPC PROTEIN"/>
    <property type="match status" value="1"/>
</dbReference>
<protein>
    <submittedName>
        <fullName evidence="1">CipC-like antibiotic stress responsive protein</fullName>
    </submittedName>
</protein>
<gene>
    <name evidence="1" type="ORF">BP00DRAFT_424414</name>
</gene>
<name>A0A2V5J5M9_9EURO</name>
<organism evidence="1 2">
    <name type="scientific">Aspergillus indologenus CBS 114.80</name>
    <dbReference type="NCBI Taxonomy" id="1450541"/>
    <lineage>
        <taxon>Eukaryota</taxon>
        <taxon>Fungi</taxon>
        <taxon>Dikarya</taxon>
        <taxon>Ascomycota</taxon>
        <taxon>Pezizomycotina</taxon>
        <taxon>Eurotiomycetes</taxon>
        <taxon>Eurotiomycetidae</taxon>
        <taxon>Eurotiales</taxon>
        <taxon>Aspergillaceae</taxon>
        <taxon>Aspergillus</taxon>
        <taxon>Aspergillus subgen. Circumdati</taxon>
    </lineage>
</organism>
<evidence type="ECO:0000313" key="2">
    <source>
        <dbReference type="Proteomes" id="UP000248817"/>
    </source>
</evidence>
<sequence>MRLFSDDHEHAVANVEVYGTEGNSSHWSPELIGGAAAFEAAKLYEEKTAGNGKPDNLDVAKEIIAGIASAEVDKLFTVKGLDFINREKAKSFAKTEAAAALTEDNY</sequence>
<dbReference type="Pfam" id="PF12585">
    <property type="entry name" value="DUF3759"/>
    <property type="match status" value="1"/>
</dbReference>
<reference evidence="1 2" key="1">
    <citation type="submission" date="2018-02" db="EMBL/GenBank/DDBJ databases">
        <title>The genomes of Aspergillus section Nigri reveals drivers in fungal speciation.</title>
        <authorList>
            <consortium name="DOE Joint Genome Institute"/>
            <person name="Vesth T.C."/>
            <person name="Nybo J."/>
            <person name="Theobald S."/>
            <person name="Brandl J."/>
            <person name="Frisvad J.C."/>
            <person name="Nielsen K.F."/>
            <person name="Lyhne E.K."/>
            <person name="Kogle M.E."/>
            <person name="Kuo A."/>
            <person name="Riley R."/>
            <person name="Clum A."/>
            <person name="Nolan M."/>
            <person name="Lipzen A."/>
            <person name="Salamov A."/>
            <person name="Henrissat B."/>
            <person name="Wiebenga A."/>
            <person name="De vries R.P."/>
            <person name="Grigoriev I.V."/>
            <person name="Mortensen U.H."/>
            <person name="Andersen M.R."/>
            <person name="Baker S.E."/>
        </authorList>
    </citation>
    <scope>NUCLEOTIDE SEQUENCE [LARGE SCALE GENOMIC DNA]</scope>
    <source>
        <strain evidence="1 2">CBS 114.80</strain>
    </source>
</reference>
<dbReference type="EMBL" id="KZ825487">
    <property type="protein sequence ID" value="PYI33037.1"/>
    <property type="molecule type" value="Genomic_DNA"/>
</dbReference>
<evidence type="ECO:0000313" key="1">
    <source>
        <dbReference type="EMBL" id="PYI33037.1"/>
    </source>
</evidence>
<keyword evidence="2" id="KW-1185">Reference proteome</keyword>